<dbReference type="EMBL" id="LOTN01000053">
    <property type="protein sequence ID" value="KUZ85119.1"/>
    <property type="molecule type" value="Genomic_DNA"/>
</dbReference>
<evidence type="ECO:0000313" key="1">
    <source>
        <dbReference type="EMBL" id="KUZ85119.1"/>
    </source>
</evidence>
<proteinExistence type="predicted"/>
<organism evidence="1 2">
    <name type="scientific">Burkholderia ubonensis</name>
    <dbReference type="NCBI Taxonomy" id="101571"/>
    <lineage>
        <taxon>Bacteria</taxon>
        <taxon>Pseudomonadati</taxon>
        <taxon>Pseudomonadota</taxon>
        <taxon>Betaproteobacteria</taxon>
        <taxon>Burkholderiales</taxon>
        <taxon>Burkholderiaceae</taxon>
        <taxon>Burkholderia</taxon>
        <taxon>Burkholderia cepacia complex</taxon>
    </lineage>
</organism>
<evidence type="ECO:0000313" key="2">
    <source>
        <dbReference type="Proteomes" id="UP000065521"/>
    </source>
</evidence>
<accession>A0A102L0Y5</accession>
<dbReference type="Proteomes" id="UP000065521">
    <property type="component" value="Unassembled WGS sequence"/>
</dbReference>
<protein>
    <submittedName>
        <fullName evidence="1">Uncharacterized protein</fullName>
    </submittedName>
</protein>
<reference evidence="1 2" key="1">
    <citation type="submission" date="2015-11" db="EMBL/GenBank/DDBJ databases">
        <title>Expanding the genomic diversity of Burkholderia species for the development of highly accurate diagnostics.</title>
        <authorList>
            <person name="Sahl J."/>
            <person name="Keim P."/>
            <person name="Wagner D."/>
        </authorList>
    </citation>
    <scope>NUCLEOTIDE SEQUENCE [LARGE SCALE GENOMIC DNA]</scope>
    <source>
        <strain evidence="1 2">RF32-BP4</strain>
    </source>
</reference>
<sequence length="61" mass="6835">MSDRSALVRDRTRTLLLRCWTQQTLAPHRERTAPRPSGCRFGDAIDASREPLHSTALNSGT</sequence>
<dbReference type="AlphaFoldDB" id="A0A102L0Y5"/>
<comment type="caution">
    <text evidence="1">The sequence shown here is derived from an EMBL/GenBank/DDBJ whole genome shotgun (WGS) entry which is preliminary data.</text>
</comment>
<name>A0A102L0Y5_9BURK</name>
<gene>
    <name evidence="1" type="ORF">WI38_25535</name>
</gene>